<reference evidence="2" key="1">
    <citation type="submission" date="2020-10" db="EMBL/GenBank/DDBJ databases">
        <title>Genomic Encyclopedia of Type Strains, Phase IV (KMG-IV): sequencing the most valuable type-strain genomes for metagenomic binning, comparative biology and taxonomic classification.</title>
        <authorList>
            <person name="Goeker M."/>
        </authorList>
    </citation>
    <scope>NUCLEOTIDE SEQUENCE</scope>
    <source>
        <strain evidence="2">DSM 13886</strain>
    </source>
</reference>
<dbReference type="Pfam" id="PF20316">
    <property type="entry name" value="DUF6612"/>
    <property type="match status" value="1"/>
</dbReference>
<dbReference type="RefSeq" id="WP_192598391.1">
    <property type="nucleotide sequence ID" value="NZ_JADBEL010000007.1"/>
</dbReference>
<keyword evidence="1" id="KW-0732">Signal</keyword>
<evidence type="ECO:0008006" key="4">
    <source>
        <dbReference type="Google" id="ProtNLM"/>
    </source>
</evidence>
<dbReference type="InterPro" id="IPR046720">
    <property type="entry name" value="DUF6612"/>
</dbReference>
<keyword evidence="3" id="KW-1185">Reference proteome</keyword>
<evidence type="ECO:0000313" key="2">
    <source>
        <dbReference type="EMBL" id="MBE1554616.1"/>
    </source>
</evidence>
<proteinExistence type="predicted"/>
<gene>
    <name evidence="2" type="ORF">H4683_001693</name>
</gene>
<dbReference type="EMBL" id="JADBEL010000007">
    <property type="protein sequence ID" value="MBE1554616.1"/>
    <property type="molecule type" value="Genomic_DNA"/>
</dbReference>
<dbReference type="PROSITE" id="PS51257">
    <property type="entry name" value="PROKAR_LIPOPROTEIN"/>
    <property type="match status" value="1"/>
</dbReference>
<evidence type="ECO:0000313" key="3">
    <source>
        <dbReference type="Proteomes" id="UP000658225"/>
    </source>
</evidence>
<comment type="caution">
    <text evidence="2">The sequence shown here is derived from an EMBL/GenBank/DDBJ whole genome shotgun (WGS) entry which is preliminary data.</text>
</comment>
<feature type="chain" id="PRO_5038701422" description="Lipoprotein" evidence="1">
    <location>
        <begin position="20"/>
        <end position="263"/>
    </location>
</feature>
<accession>A0A927MIS9</accession>
<protein>
    <recommendedName>
        <fullName evidence="4">Lipoprotein</fullName>
    </recommendedName>
</protein>
<organism evidence="2 3">
    <name type="scientific">Sporosarcina limicola</name>
    <dbReference type="NCBI Taxonomy" id="34101"/>
    <lineage>
        <taxon>Bacteria</taxon>
        <taxon>Bacillati</taxon>
        <taxon>Bacillota</taxon>
        <taxon>Bacilli</taxon>
        <taxon>Bacillales</taxon>
        <taxon>Caryophanaceae</taxon>
        <taxon>Sporosarcina</taxon>
    </lineage>
</organism>
<evidence type="ECO:0000256" key="1">
    <source>
        <dbReference type="SAM" id="SignalP"/>
    </source>
</evidence>
<feature type="signal peptide" evidence="1">
    <location>
        <begin position="1"/>
        <end position="19"/>
    </location>
</feature>
<dbReference type="AlphaFoldDB" id="A0A927MIS9"/>
<name>A0A927MIS9_9BACL</name>
<dbReference type="Proteomes" id="UP000658225">
    <property type="component" value="Unassembled WGS sequence"/>
</dbReference>
<sequence>MQKLIRVMGIGLLALLLTACNTNVEAKKGMTARDLLEKGKTASEKLEKVHTEIVFDDSSRTDIPEERTSMKFEINSDASLHPLTLHQYTTVKARYKDPWEIDLYKTEDRVFINDNRQPTWEELPTDSSAELFGTIVANSIPTLDLTLFDEFADDLVLEPIDYGYALKLSLSRDQYKRFNKIVLGVKADDEDSDAFTIIHKMDIEIQFDSRTFYTTDFKMTKQVTTYIDGKFRVYKQKFNAAYSRFDDIKDVKVPQKVLDAAAQ</sequence>